<keyword evidence="2" id="KW-1185">Reference proteome</keyword>
<evidence type="ECO:0000313" key="1">
    <source>
        <dbReference type="EMBL" id="PRW62246.1"/>
    </source>
</evidence>
<dbReference type="InParanoid" id="A0A2T0GT00"/>
<sequence length="68" mass="7512">MSDIADKLIKDYEEKPLSELADAPVSALQGVSENDAKLLDEAFGIRTVRDLGTNKYFRWAQAIANLAD</sequence>
<proteinExistence type="predicted"/>
<reference evidence="1 2" key="1">
    <citation type="submission" date="2018-03" db="EMBL/GenBank/DDBJ databases">
        <title>Actinopolyspora mortivallis from Sahara, screening for active biomolecules.</title>
        <authorList>
            <person name="Selama O."/>
            <person name="Wellington E.M.H."/>
            <person name="Hacene H."/>
        </authorList>
    </citation>
    <scope>NUCLEOTIDE SEQUENCE [LARGE SCALE GENOMIC DNA]</scope>
    <source>
        <strain evidence="1 2">M5A</strain>
    </source>
</reference>
<dbReference type="AlphaFoldDB" id="A0A2T0GT00"/>
<dbReference type="RefSeq" id="WP_106114824.1">
    <property type="nucleotide sequence ID" value="NZ_PVSR01000037.1"/>
</dbReference>
<dbReference type="Proteomes" id="UP000239352">
    <property type="component" value="Unassembled WGS sequence"/>
</dbReference>
<accession>A0A2T0GT00</accession>
<comment type="caution">
    <text evidence="1">The sequence shown here is derived from an EMBL/GenBank/DDBJ whole genome shotgun (WGS) entry which is preliminary data.</text>
</comment>
<dbReference type="EMBL" id="PVSR01000037">
    <property type="protein sequence ID" value="PRW62246.1"/>
    <property type="molecule type" value="Genomic_DNA"/>
</dbReference>
<evidence type="ECO:0000313" key="2">
    <source>
        <dbReference type="Proteomes" id="UP000239352"/>
    </source>
</evidence>
<organism evidence="1 2">
    <name type="scientific">Actinopolyspora mortivallis</name>
    <dbReference type="NCBI Taxonomy" id="33906"/>
    <lineage>
        <taxon>Bacteria</taxon>
        <taxon>Bacillati</taxon>
        <taxon>Actinomycetota</taxon>
        <taxon>Actinomycetes</taxon>
        <taxon>Actinopolysporales</taxon>
        <taxon>Actinopolysporaceae</taxon>
        <taxon>Actinopolyspora</taxon>
    </lineage>
</organism>
<dbReference type="STRING" id="1050202.GCA_000384035_00015"/>
<name>A0A2T0GT00_ACTMO</name>
<gene>
    <name evidence="1" type="ORF">CEP50_16365</name>
</gene>
<protein>
    <submittedName>
        <fullName evidence="1">Uncharacterized protein</fullName>
    </submittedName>
</protein>